<dbReference type="PANTHER" id="PTHR43611">
    <property type="entry name" value="ALPHA-D-GLUCOSE 1-PHOSPHATE PHOSPHATASE"/>
    <property type="match status" value="1"/>
</dbReference>
<organism evidence="1">
    <name type="scientific">marine sediment metagenome</name>
    <dbReference type="NCBI Taxonomy" id="412755"/>
    <lineage>
        <taxon>unclassified sequences</taxon>
        <taxon>metagenomes</taxon>
        <taxon>ecological metagenomes</taxon>
    </lineage>
</organism>
<accession>A0A0F9ES22</accession>
<dbReference type="PANTHER" id="PTHR43611:SF3">
    <property type="entry name" value="FLAVIN MONONUCLEOTIDE HYDROLASE 1, CHLOROPLATIC"/>
    <property type="match status" value="1"/>
</dbReference>
<dbReference type="CDD" id="cd02603">
    <property type="entry name" value="HAD_sEH-N_like"/>
    <property type="match status" value="1"/>
</dbReference>
<evidence type="ECO:0000313" key="1">
    <source>
        <dbReference type="EMBL" id="KKL69091.1"/>
    </source>
</evidence>
<dbReference type="SFLD" id="SFLDS00003">
    <property type="entry name" value="Haloacid_Dehalogenase"/>
    <property type="match status" value="1"/>
</dbReference>
<dbReference type="InterPro" id="IPR036412">
    <property type="entry name" value="HAD-like_sf"/>
</dbReference>
<proteinExistence type="predicted"/>
<dbReference type="NCBIfam" id="TIGR01549">
    <property type="entry name" value="HAD-SF-IA-v1"/>
    <property type="match status" value="1"/>
</dbReference>
<dbReference type="NCBIfam" id="TIGR01509">
    <property type="entry name" value="HAD-SF-IA-v3"/>
    <property type="match status" value="1"/>
</dbReference>
<dbReference type="InterPro" id="IPR006439">
    <property type="entry name" value="HAD-SF_hydro_IA"/>
</dbReference>
<evidence type="ECO:0008006" key="2">
    <source>
        <dbReference type="Google" id="ProtNLM"/>
    </source>
</evidence>
<dbReference type="EMBL" id="LAZR01026325">
    <property type="protein sequence ID" value="KKL69091.1"/>
    <property type="molecule type" value="Genomic_DNA"/>
</dbReference>
<sequence>MLSEIKGIILDWGGVLIDNPAGSVISYCSRVLAVPEQDFSSTFSNYEERFQKGLLSELEFWSAVCNDLAVSLPDDSSLWRRAFEAAYRQNEGVLHFVTNIRATGIKTAILSNTEQPAFEYFQTLKYECFDQEIFSCLEGTRKPESKIYELALKRLDISPSQAIFVDDKHENIQGAREAGLHALLFEDYSQLVSDIKQFGLGK</sequence>
<dbReference type="SUPFAM" id="SSF56784">
    <property type="entry name" value="HAD-like"/>
    <property type="match status" value="1"/>
</dbReference>
<comment type="caution">
    <text evidence="1">The sequence shown here is derived from an EMBL/GenBank/DDBJ whole genome shotgun (WGS) entry which is preliminary data.</text>
</comment>
<dbReference type="SFLD" id="SFLDG01129">
    <property type="entry name" value="C1.5:_HAD__Beta-PGM__Phosphata"/>
    <property type="match status" value="1"/>
</dbReference>
<protein>
    <recommendedName>
        <fullName evidence="2">FCP1 homology domain-containing protein</fullName>
    </recommendedName>
</protein>
<reference evidence="1" key="1">
    <citation type="journal article" date="2015" name="Nature">
        <title>Complex archaea that bridge the gap between prokaryotes and eukaryotes.</title>
        <authorList>
            <person name="Spang A."/>
            <person name="Saw J.H."/>
            <person name="Jorgensen S.L."/>
            <person name="Zaremba-Niedzwiedzka K."/>
            <person name="Martijn J."/>
            <person name="Lind A.E."/>
            <person name="van Eijk R."/>
            <person name="Schleper C."/>
            <person name="Guy L."/>
            <person name="Ettema T.J."/>
        </authorList>
    </citation>
    <scope>NUCLEOTIDE SEQUENCE</scope>
</reference>
<dbReference type="Gene3D" id="3.40.50.1000">
    <property type="entry name" value="HAD superfamily/HAD-like"/>
    <property type="match status" value="1"/>
</dbReference>
<dbReference type="InterPro" id="IPR023198">
    <property type="entry name" value="PGP-like_dom2"/>
</dbReference>
<name>A0A0F9ES22_9ZZZZ</name>
<dbReference type="Gene3D" id="1.10.150.240">
    <property type="entry name" value="Putative phosphatase, domain 2"/>
    <property type="match status" value="1"/>
</dbReference>
<gene>
    <name evidence="1" type="ORF">LCGC14_2118430</name>
</gene>
<dbReference type="PRINTS" id="PR00413">
    <property type="entry name" value="HADHALOGNASE"/>
</dbReference>
<dbReference type="AlphaFoldDB" id="A0A0F9ES22"/>
<dbReference type="InterPro" id="IPR023214">
    <property type="entry name" value="HAD_sf"/>
</dbReference>
<dbReference type="Pfam" id="PF00702">
    <property type="entry name" value="Hydrolase"/>
    <property type="match status" value="1"/>
</dbReference>